<comment type="subcellular location">
    <subcellularLocation>
        <location evidence="9">Cytoplasm</location>
    </subcellularLocation>
</comment>
<comment type="cofactor">
    <cofactor evidence="9">
        <name>Zn(2+)</name>
        <dbReference type="ChEBI" id="CHEBI:29105"/>
    </cofactor>
    <text evidence="9">Binds 1 zinc ion.</text>
</comment>
<feature type="region of interest" description="Disordered" evidence="10">
    <location>
        <begin position="78"/>
        <end position="108"/>
    </location>
</feature>
<comment type="function">
    <text evidence="9">Single strand-specific metallo-endoribonuclease involved in late-stage 70S ribosome quality control and in maturation of the 3' terminus of the 16S rRNA.</text>
</comment>
<reference evidence="11 12" key="1">
    <citation type="submission" date="2024-09" db="EMBL/GenBank/DDBJ databases">
        <authorList>
            <person name="Sun Q."/>
            <person name="Mori K."/>
        </authorList>
    </citation>
    <scope>NUCLEOTIDE SEQUENCE [LARGE SCALE GENOMIC DNA]</scope>
    <source>
        <strain evidence="11 12">JCM 12520</strain>
    </source>
</reference>
<dbReference type="SUPFAM" id="SSF55486">
    <property type="entry name" value="Metalloproteases ('zincins'), catalytic domain"/>
    <property type="match status" value="1"/>
</dbReference>
<keyword evidence="6 9" id="KW-0255">Endonuclease</keyword>
<feature type="binding site" evidence="9">
    <location>
        <position position="145"/>
    </location>
    <ligand>
        <name>Zn(2+)</name>
        <dbReference type="ChEBI" id="CHEBI:29105"/>
        <note>catalytic</note>
    </ligand>
</feature>
<dbReference type="NCBIfam" id="TIGR00043">
    <property type="entry name" value="rRNA maturation RNase YbeY"/>
    <property type="match status" value="1"/>
</dbReference>
<proteinExistence type="inferred from homology"/>
<organism evidence="11 12">
    <name type="scientific">Paenibacillus hodogayensis</name>
    <dbReference type="NCBI Taxonomy" id="279208"/>
    <lineage>
        <taxon>Bacteria</taxon>
        <taxon>Bacillati</taxon>
        <taxon>Bacillota</taxon>
        <taxon>Bacilli</taxon>
        <taxon>Bacillales</taxon>
        <taxon>Paenibacillaceae</taxon>
        <taxon>Paenibacillus</taxon>
    </lineage>
</organism>
<evidence type="ECO:0000256" key="9">
    <source>
        <dbReference type="HAMAP-Rule" id="MF_00009"/>
    </source>
</evidence>
<dbReference type="EMBL" id="JBHMAG010000003">
    <property type="protein sequence ID" value="MFB9750542.1"/>
    <property type="molecule type" value="Genomic_DNA"/>
</dbReference>
<dbReference type="HAMAP" id="MF_00009">
    <property type="entry name" value="Endoribonucl_YbeY"/>
    <property type="match status" value="1"/>
</dbReference>
<dbReference type="EC" id="3.1.-.-" evidence="9"/>
<dbReference type="PANTHER" id="PTHR46986">
    <property type="entry name" value="ENDORIBONUCLEASE YBEY, CHLOROPLASTIC"/>
    <property type="match status" value="1"/>
</dbReference>
<keyword evidence="4 9" id="KW-0540">Nuclease</keyword>
<evidence type="ECO:0000256" key="8">
    <source>
        <dbReference type="ARBA" id="ARBA00022833"/>
    </source>
</evidence>
<evidence type="ECO:0000256" key="2">
    <source>
        <dbReference type="ARBA" id="ARBA00022517"/>
    </source>
</evidence>
<evidence type="ECO:0000256" key="4">
    <source>
        <dbReference type="ARBA" id="ARBA00022722"/>
    </source>
</evidence>
<dbReference type="PANTHER" id="PTHR46986:SF1">
    <property type="entry name" value="ENDORIBONUCLEASE YBEY, CHLOROPLASTIC"/>
    <property type="match status" value="1"/>
</dbReference>
<dbReference type="Pfam" id="PF02130">
    <property type="entry name" value="YbeY"/>
    <property type="match status" value="1"/>
</dbReference>
<dbReference type="Gene3D" id="3.40.390.30">
    <property type="entry name" value="Metalloproteases ('zincins'), catalytic domain"/>
    <property type="match status" value="1"/>
</dbReference>
<keyword evidence="9" id="KW-0963">Cytoplasm</keyword>
<sequence length="179" mass="20128">MTLSLEWNDEQDALEIGEPLISLLDGLLKLAAEAEDIDHGEVVLSFVDDEAIRQLNREYRNIDKATDVLSFSMLESGEGEPEIVYEDGGEEDGEEAEGSDEEWDEEVEEYPEPLGDIVISVERAIEQAAEYGHSVEREIGFLFVHGFLHLIGYDHGDEEAERVMFAKQEAVLDKAGLRR</sequence>
<dbReference type="InterPro" id="IPR020549">
    <property type="entry name" value="YbeY_CS"/>
</dbReference>
<accession>A0ABV5VQJ1</accession>
<keyword evidence="12" id="KW-1185">Reference proteome</keyword>
<dbReference type="PROSITE" id="PS01306">
    <property type="entry name" value="UPF0054"/>
    <property type="match status" value="1"/>
</dbReference>
<keyword evidence="7 9" id="KW-0378">Hydrolase</keyword>
<evidence type="ECO:0000256" key="3">
    <source>
        <dbReference type="ARBA" id="ARBA00022552"/>
    </source>
</evidence>
<comment type="caution">
    <text evidence="11">The sequence shown here is derived from an EMBL/GenBank/DDBJ whole genome shotgun (WGS) entry which is preliminary data.</text>
</comment>
<keyword evidence="3 9" id="KW-0698">rRNA processing</keyword>
<evidence type="ECO:0000313" key="11">
    <source>
        <dbReference type="EMBL" id="MFB9750542.1"/>
    </source>
</evidence>
<protein>
    <recommendedName>
        <fullName evidence="9">Endoribonuclease YbeY</fullName>
        <ecNumber evidence="9">3.1.-.-</ecNumber>
    </recommendedName>
</protein>
<dbReference type="Proteomes" id="UP001589619">
    <property type="component" value="Unassembled WGS sequence"/>
</dbReference>
<evidence type="ECO:0000256" key="10">
    <source>
        <dbReference type="SAM" id="MobiDB-lite"/>
    </source>
</evidence>
<keyword evidence="5 9" id="KW-0479">Metal-binding</keyword>
<evidence type="ECO:0000256" key="1">
    <source>
        <dbReference type="ARBA" id="ARBA00010875"/>
    </source>
</evidence>
<evidence type="ECO:0000313" key="12">
    <source>
        <dbReference type="Proteomes" id="UP001589619"/>
    </source>
</evidence>
<dbReference type="InterPro" id="IPR002036">
    <property type="entry name" value="YbeY"/>
</dbReference>
<keyword evidence="2 9" id="KW-0690">Ribosome biogenesis</keyword>
<evidence type="ECO:0000256" key="7">
    <source>
        <dbReference type="ARBA" id="ARBA00022801"/>
    </source>
</evidence>
<feature type="binding site" evidence="9">
    <location>
        <position position="149"/>
    </location>
    <ligand>
        <name>Zn(2+)</name>
        <dbReference type="ChEBI" id="CHEBI:29105"/>
        <note>catalytic</note>
    </ligand>
</feature>
<evidence type="ECO:0000256" key="6">
    <source>
        <dbReference type="ARBA" id="ARBA00022759"/>
    </source>
</evidence>
<comment type="similarity">
    <text evidence="1 9">Belongs to the endoribonuclease YbeY family.</text>
</comment>
<dbReference type="RefSeq" id="WP_344906867.1">
    <property type="nucleotide sequence ID" value="NZ_BAAAYO010000005.1"/>
</dbReference>
<keyword evidence="8 9" id="KW-0862">Zinc</keyword>
<dbReference type="InterPro" id="IPR023091">
    <property type="entry name" value="MetalPrtase_cat_dom_sf_prd"/>
</dbReference>
<gene>
    <name evidence="9 11" type="primary">ybeY</name>
    <name evidence="11" type="ORF">ACFFNY_03070</name>
</gene>
<name>A0ABV5VQJ1_9BACL</name>
<evidence type="ECO:0000256" key="5">
    <source>
        <dbReference type="ARBA" id="ARBA00022723"/>
    </source>
</evidence>
<feature type="binding site" evidence="9">
    <location>
        <position position="155"/>
    </location>
    <ligand>
        <name>Zn(2+)</name>
        <dbReference type="ChEBI" id="CHEBI:29105"/>
        <note>catalytic</note>
    </ligand>
</feature>